<keyword evidence="1 3" id="KW-0853">WD repeat</keyword>
<dbReference type="GO" id="GO:0003824">
    <property type="term" value="F:catalytic activity"/>
    <property type="evidence" value="ECO:0007669"/>
    <property type="project" value="InterPro"/>
</dbReference>
<reference evidence="5 6" key="1">
    <citation type="journal article" date="2017" name="Mol. Biol. Evol.">
        <title>The 4-celled Tetrabaena socialis nuclear genome reveals the essential components for genetic control of cell number at the origin of multicellularity in the volvocine lineage.</title>
        <authorList>
            <person name="Featherston J."/>
            <person name="Arakaki Y."/>
            <person name="Hanschen E.R."/>
            <person name="Ferris P.J."/>
            <person name="Michod R.E."/>
            <person name="Olson B.J.S.C."/>
            <person name="Nozaki H."/>
            <person name="Durand P.M."/>
        </authorList>
    </citation>
    <scope>NUCLEOTIDE SEQUENCE [LARGE SCALE GENOMIC DNA]</scope>
    <source>
        <strain evidence="5 6">NIES-571</strain>
    </source>
</reference>
<keyword evidence="6" id="KW-1185">Reference proteome</keyword>
<evidence type="ECO:0000256" key="1">
    <source>
        <dbReference type="ARBA" id="ARBA00022574"/>
    </source>
</evidence>
<sequence>MGGRVRVYDKDGSSAWGLVWETSELRPKWAPGCPAAEDENEDEGLRQLASGSNDKTLRLWDTATGQCRATLEGHTDWVNSVAFSPDGRQLASGSDDKTLRLWDAATRQCTSTMGGHTDVVTSVAFSPDGRQLASGSNDKTLRLWDTATGQCTATLEGHTDWVKSVAFSPDGRQLASGSDDKTLRLWDTATGQCTATLEGSDIKKFRQAGIPVRQDSTAAHMHHKFAIIDGQLLMNGSFNWTRQAVTGNNENVTVQADVMLVESFQAQFEKLWAQFK</sequence>
<dbReference type="Gene3D" id="2.130.10.10">
    <property type="entry name" value="YVTN repeat-like/Quinoprotein amine dehydrogenase"/>
    <property type="match status" value="2"/>
</dbReference>
<evidence type="ECO:0000259" key="4">
    <source>
        <dbReference type="PROSITE" id="PS50035"/>
    </source>
</evidence>
<dbReference type="PRINTS" id="PR00320">
    <property type="entry name" value="GPROTEINBRPT"/>
</dbReference>
<dbReference type="InterPro" id="IPR036322">
    <property type="entry name" value="WD40_repeat_dom_sf"/>
</dbReference>
<accession>A0A2J8AF61</accession>
<dbReference type="PROSITE" id="PS50035">
    <property type="entry name" value="PLD"/>
    <property type="match status" value="1"/>
</dbReference>
<dbReference type="Proteomes" id="UP000236333">
    <property type="component" value="Unassembled WGS sequence"/>
</dbReference>
<dbReference type="Pfam" id="PF25173">
    <property type="entry name" value="Beta-prop_WDR3_1st"/>
    <property type="match status" value="1"/>
</dbReference>
<dbReference type="Gene3D" id="3.30.870.10">
    <property type="entry name" value="Endonuclease Chain A"/>
    <property type="match status" value="1"/>
</dbReference>
<dbReference type="PROSITE" id="PS50082">
    <property type="entry name" value="WD_REPEATS_2"/>
    <property type="match status" value="4"/>
</dbReference>
<dbReference type="SMART" id="SM00320">
    <property type="entry name" value="WD40"/>
    <property type="match status" value="4"/>
</dbReference>
<dbReference type="Pfam" id="PF13091">
    <property type="entry name" value="PLDc_2"/>
    <property type="match status" value="1"/>
</dbReference>
<comment type="caution">
    <text evidence="5">The sequence shown here is derived from an EMBL/GenBank/DDBJ whole genome shotgun (WGS) entry which is preliminary data.</text>
</comment>
<feature type="repeat" description="WD" evidence="3">
    <location>
        <begin position="113"/>
        <end position="154"/>
    </location>
</feature>
<dbReference type="PANTHER" id="PTHR19848">
    <property type="entry name" value="WD40 REPEAT PROTEIN"/>
    <property type="match status" value="1"/>
</dbReference>
<gene>
    <name evidence="5" type="ORF">TSOC_002031</name>
</gene>
<feature type="domain" description="PLD phosphodiesterase" evidence="4">
    <location>
        <begin position="217"/>
        <end position="244"/>
    </location>
</feature>
<feature type="repeat" description="WD" evidence="3">
    <location>
        <begin position="155"/>
        <end position="196"/>
    </location>
</feature>
<dbReference type="InterPro" id="IPR020472">
    <property type="entry name" value="WD40_PAC1"/>
</dbReference>
<name>A0A2J8AF61_9CHLO</name>
<dbReference type="PROSITE" id="PS00678">
    <property type="entry name" value="WD_REPEATS_1"/>
    <property type="match status" value="3"/>
</dbReference>
<dbReference type="PANTHER" id="PTHR19848:SF8">
    <property type="entry name" value="F-BOX AND WD REPEAT DOMAIN CONTAINING 7"/>
    <property type="match status" value="1"/>
</dbReference>
<dbReference type="InterPro" id="IPR025202">
    <property type="entry name" value="PLD-like_dom"/>
</dbReference>
<dbReference type="EMBL" id="PGGS01000036">
    <property type="protein sequence ID" value="PNH11155.1"/>
    <property type="molecule type" value="Genomic_DNA"/>
</dbReference>
<evidence type="ECO:0000256" key="3">
    <source>
        <dbReference type="PROSITE-ProRule" id="PRU00221"/>
    </source>
</evidence>
<organism evidence="5 6">
    <name type="scientific">Tetrabaena socialis</name>
    <dbReference type="NCBI Taxonomy" id="47790"/>
    <lineage>
        <taxon>Eukaryota</taxon>
        <taxon>Viridiplantae</taxon>
        <taxon>Chlorophyta</taxon>
        <taxon>core chlorophytes</taxon>
        <taxon>Chlorophyceae</taxon>
        <taxon>CS clade</taxon>
        <taxon>Chlamydomonadales</taxon>
        <taxon>Tetrabaenaceae</taxon>
        <taxon>Tetrabaena</taxon>
    </lineage>
</organism>
<dbReference type="CDD" id="cd00200">
    <property type="entry name" value="WD40"/>
    <property type="match status" value="1"/>
</dbReference>
<feature type="repeat" description="WD" evidence="3">
    <location>
        <begin position="71"/>
        <end position="112"/>
    </location>
</feature>
<dbReference type="OrthoDB" id="674604at2759"/>
<dbReference type="InterPro" id="IPR015943">
    <property type="entry name" value="WD40/YVTN_repeat-like_dom_sf"/>
</dbReference>
<dbReference type="InterPro" id="IPR019775">
    <property type="entry name" value="WD40_repeat_CS"/>
</dbReference>
<dbReference type="PROSITE" id="PS50294">
    <property type="entry name" value="WD_REPEATS_REGION"/>
    <property type="match status" value="3"/>
</dbReference>
<dbReference type="SUPFAM" id="SSF50978">
    <property type="entry name" value="WD40 repeat-like"/>
    <property type="match status" value="1"/>
</dbReference>
<protein>
    <submittedName>
        <fullName evidence="5">Vegetative incompatibility protein HET-E-1</fullName>
    </submittedName>
</protein>
<dbReference type="AlphaFoldDB" id="A0A2J8AF61"/>
<dbReference type="SUPFAM" id="SSF56024">
    <property type="entry name" value="Phospholipase D/nuclease"/>
    <property type="match status" value="1"/>
</dbReference>
<keyword evidence="2" id="KW-0677">Repeat</keyword>
<dbReference type="InterPro" id="IPR001736">
    <property type="entry name" value="PLipase_D/transphosphatidylase"/>
</dbReference>
<feature type="repeat" description="WD" evidence="3">
    <location>
        <begin position="48"/>
        <end position="70"/>
    </location>
</feature>
<evidence type="ECO:0000313" key="5">
    <source>
        <dbReference type="EMBL" id="PNH11155.1"/>
    </source>
</evidence>
<dbReference type="InterPro" id="IPR001680">
    <property type="entry name" value="WD40_rpt"/>
</dbReference>
<evidence type="ECO:0000256" key="2">
    <source>
        <dbReference type="ARBA" id="ARBA00022737"/>
    </source>
</evidence>
<evidence type="ECO:0000313" key="6">
    <source>
        <dbReference type="Proteomes" id="UP000236333"/>
    </source>
</evidence>
<proteinExistence type="predicted"/>